<evidence type="ECO:0000313" key="2">
    <source>
        <dbReference type="EMBL" id="MBB5987334.1"/>
    </source>
</evidence>
<feature type="signal peptide" evidence="1">
    <location>
        <begin position="1"/>
        <end position="25"/>
    </location>
</feature>
<proteinExistence type="predicted"/>
<name>A0ABR6NJ82_9SPHN</name>
<evidence type="ECO:0000256" key="1">
    <source>
        <dbReference type="SAM" id="SignalP"/>
    </source>
</evidence>
<evidence type="ECO:0000313" key="3">
    <source>
        <dbReference type="Proteomes" id="UP001138540"/>
    </source>
</evidence>
<reference evidence="2 3" key="1">
    <citation type="submission" date="2020-08" db="EMBL/GenBank/DDBJ databases">
        <title>Exploring microbial biodiversity for novel pathways involved in the catabolism of aromatic compounds derived from lignin.</title>
        <authorList>
            <person name="Elkins J."/>
        </authorList>
    </citation>
    <scope>NUCLEOTIDE SEQUENCE [LARGE SCALE GENOMIC DNA]</scope>
    <source>
        <strain evidence="2 3">B1D3A</strain>
    </source>
</reference>
<organism evidence="2 3">
    <name type="scientific">Sphingobium lignivorans</name>
    <dbReference type="NCBI Taxonomy" id="2735886"/>
    <lineage>
        <taxon>Bacteria</taxon>
        <taxon>Pseudomonadati</taxon>
        <taxon>Pseudomonadota</taxon>
        <taxon>Alphaproteobacteria</taxon>
        <taxon>Sphingomonadales</taxon>
        <taxon>Sphingomonadaceae</taxon>
        <taxon>Sphingobium</taxon>
    </lineage>
</organism>
<comment type="caution">
    <text evidence="2">The sequence shown here is derived from an EMBL/GenBank/DDBJ whole genome shotgun (WGS) entry which is preliminary data.</text>
</comment>
<gene>
    <name evidence="2" type="ORF">HNP60_003308</name>
</gene>
<keyword evidence="1" id="KW-0732">Signal</keyword>
<accession>A0ABR6NJ82</accession>
<dbReference type="RefSeq" id="WP_184155812.1">
    <property type="nucleotide sequence ID" value="NZ_JACHKA010000001.1"/>
</dbReference>
<dbReference type="EMBL" id="JACHKA010000001">
    <property type="protein sequence ID" value="MBB5987334.1"/>
    <property type="molecule type" value="Genomic_DNA"/>
</dbReference>
<feature type="chain" id="PRO_5045087169" evidence="1">
    <location>
        <begin position="26"/>
        <end position="171"/>
    </location>
</feature>
<dbReference type="Proteomes" id="UP001138540">
    <property type="component" value="Unassembled WGS sequence"/>
</dbReference>
<keyword evidence="3" id="KW-1185">Reference proteome</keyword>
<protein>
    <submittedName>
        <fullName evidence="2">Uncharacterized protein</fullName>
    </submittedName>
</protein>
<sequence>MRHRVPARAFRLLAAGALLVAPAVAAGRDVLGVFQRWGAFRDAEQKRCFAIAQPLAGGWQGSPWRPFAAVGYWPQRGLRGQINMRLSHQLAAGSGATLAIGDQRFALAGGGADVWARDRKADAAIIAAMRSGRTMSIAGRARAGGTFTDRYDLRGAATAIDAAALGCARLR</sequence>